<keyword evidence="9" id="KW-1185">Reference proteome</keyword>
<evidence type="ECO:0000256" key="6">
    <source>
        <dbReference type="SAM" id="Phobius"/>
    </source>
</evidence>
<dbReference type="PANTHER" id="PTHR21324:SF2">
    <property type="entry name" value="EG:22E5.9 PROTEIN"/>
    <property type="match status" value="1"/>
</dbReference>
<dbReference type="InterPro" id="IPR050911">
    <property type="entry name" value="DRAM/TMEM150_Autophagy_Mod"/>
</dbReference>
<organism evidence="8 9">
    <name type="scientific">Plakobranchus ocellatus</name>
    <dbReference type="NCBI Taxonomy" id="259542"/>
    <lineage>
        <taxon>Eukaryota</taxon>
        <taxon>Metazoa</taxon>
        <taxon>Spiralia</taxon>
        <taxon>Lophotrochozoa</taxon>
        <taxon>Mollusca</taxon>
        <taxon>Gastropoda</taxon>
        <taxon>Heterobranchia</taxon>
        <taxon>Euthyneura</taxon>
        <taxon>Panpulmonata</taxon>
        <taxon>Sacoglossa</taxon>
        <taxon>Placobranchoidea</taxon>
        <taxon>Plakobranchidae</taxon>
        <taxon>Plakobranchus</taxon>
    </lineage>
</organism>
<name>A0AAV3ZTV9_9GAST</name>
<dbReference type="GO" id="GO:0012505">
    <property type="term" value="C:endomembrane system"/>
    <property type="evidence" value="ECO:0007669"/>
    <property type="project" value="UniProtKB-SubCell"/>
</dbReference>
<feature type="domain" description="CWH43-like N-terminal" evidence="7">
    <location>
        <begin position="51"/>
        <end position="162"/>
    </location>
</feature>
<evidence type="ECO:0000259" key="7">
    <source>
        <dbReference type="Pfam" id="PF10277"/>
    </source>
</evidence>
<dbReference type="AlphaFoldDB" id="A0AAV3ZTV9"/>
<keyword evidence="5 6" id="KW-0472">Membrane</keyword>
<dbReference type="InterPro" id="IPR019402">
    <property type="entry name" value="CWH43_N"/>
</dbReference>
<evidence type="ECO:0000313" key="8">
    <source>
        <dbReference type="EMBL" id="GFN98773.1"/>
    </source>
</evidence>
<evidence type="ECO:0000256" key="4">
    <source>
        <dbReference type="ARBA" id="ARBA00022989"/>
    </source>
</evidence>
<feature type="transmembrane region" description="Helical" evidence="6">
    <location>
        <begin position="79"/>
        <end position="96"/>
    </location>
</feature>
<dbReference type="EMBL" id="BLXT01002861">
    <property type="protein sequence ID" value="GFN98773.1"/>
    <property type="molecule type" value="Genomic_DNA"/>
</dbReference>
<reference evidence="8 9" key="1">
    <citation type="journal article" date="2021" name="Elife">
        <title>Chloroplast acquisition without the gene transfer in kleptoplastic sea slugs, Plakobranchus ocellatus.</title>
        <authorList>
            <person name="Maeda T."/>
            <person name="Takahashi S."/>
            <person name="Yoshida T."/>
            <person name="Shimamura S."/>
            <person name="Takaki Y."/>
            <person name="Nagai Y."/>
            <person name="Toyoda A."/>
            <person name="Suzuki Y."/>
            <person name="Arimoto A."/>
            <person name="Ishii H."/>
            <person name="Satoh N."/>
            <person name="Nishiyama T."/>
            <person name="Hasebe M."/>
            <person name="Maruyama T."/>
            <person name="Minagawa J."/>
            <person name="Obokata J."/>
            <person name="Shigenobu S."/>
        </authorList>
    </citation>
    <scope>NUCLEOTIDE SEQUENCE [LARGE SCALE GENOMIC DNA]</scope>
</reference>
<feature type="transmembrane region" description="Helical" evidence="6">
    <location>
        <begin position="103"/>
        <end position="122"/>
    </location>
</feature>
<comment type="subcellular location">
    <subcellularLocation>
        <location evidence="1">Endomembrane system</location>
        <topology evidence="1">Multi-pass membrane protein</topology>
    </subcellularLocation>
</comment>
<evidence type="ECO:0000313" key="9">
    <source>
        <dbReference type="Proteomes" id="UP000735302"/>
    </source>
</evidence>
<accession>A0AAV3ZTV9</accession>
<dbReference type="PANTHER" id="PTHR21324">
    <property type="entry name" value="FASTING-INDUCIBLE INTEGRAL MEMBRANE PROTEIN TM6P1-RELATED"/>
    <property type="match status" value="1"/>
</dbReference>
<comment type="caution">
    <text evidence="8">The sequence shown here is derived from an EMBL/GenBank/DDBJ whole genome shotgun (WGS) entry which is preliminary data.</text>
</comment>
<evidence type="ECO:0000256" key="1">
    <source>
        <dbReference type="ARBA" id="ARBA00004127"/>
    </source>
</evidence>
<sequence>MCVANSQQGYLRLPGPSSGQGISSGARTGVRKVPVALRAGSLSHVSPQMATFLNVYCRWQIVSAHYTGNRVTPHLNNCGFFIGGVAALGALVVACFQETSQDIVHLIGAGLAFVFVCGYMWLQAGLTHTVVTLPGHSRWLGHLRLGLAAVSTVLVIAGTAMTSVAKLQKPENYTRTLEPGTGKWHSWMKTDFRVRLAAARNTLESVWREPRPCQSYSSQSGGRQTDSKVVLAAARQTPECIWRPL</sequence>
<proteinExistence type="inferred from homology"/>
<evidence type="ECO:0000256" key="2">
    <source>
        <dbReference type="ARBA" id="ARBA00006565"/>
    </source>
</evidence>
<evidence type="ECO:0000256" key="5">
    <source>
        <dbReference type="ARBA" id="ARBA00023136"/>
    </source>
</evidence>
<gene>
    <name evidence="8" type="ORF">PoB_002527900</name>
</gene>
<protein>
    <submittedName>
        <fullName evidence="8">DNA damage-regulated autophagy modulator protein 1</fullName>
    </submittedName>
</protein>
<comment type="similarity">
    <text evidence="2">Belongs to the DRAM/TMEM150 family.</text>
</comment>
<keyword evidence="3 6" id="KW-0812">Transmembrane</keyword>
<keyword evidence="4 6" id="KW-1133">Transmembrane helix</keyword>
<dbReference type="Pfam" id="PF10277">
    <property type="entry name" value="Frag1"/>
    <property type="match status" value="1"/>
</dbReference>
<feature type="transmembrane region" description="Helical" evidence="6">
    <location>
        <begin position="142"/>
        <end position="165"/>
    </location>
</feature>
<evidence type="ECO:0000256" key="3">
    <source>
        <dbReference type="ARBA" id="ARBA00022692"/>
    </source>
</evidence>
<dbReference type="Proteomes" id="UP000735302">
    <property type="component" value="Unassembled WGS sequence"/>
</dbReference>